<evidence type="ECO:0000256" key="12">
    <source>
        <dbReference type="RuleBase" id="RU003357"/>
    </source>
</evidence>
<evidence type="ECO:0000256" key="4">
    <source>
        <dbReference type="ARBA" id="ARBA00022496"/>
    </source>
</evidence>
<keyword evidence="5 13" id="KW-0812">Transmembrane</keyword>
<evidence type="ECO:0000313" key="16">
    <source>
        <dbReference type="EMBL" id="WNH10687.1"/>
    </source>
</evidence>
<accession>A0ABY9XXY8</accession>
<dbReference type="SUPFAM" id="SSF56935">
    <property type="entry name" value="Porins"/>
    <property type="match status" value="1"/>
</dbReference>
<keyword evidence="2" id="KW-0813">Transport</keyword>
<dbReference type="RefSeq" id="WP_415866923.1">
    <property type="nucleotide sequence ID" value="NZ_CP134537.1"/>
</dbReference>
<keyword evidence="3" id="KW-1134">Transmembrane beta strand</keyword>
<evidence type="ECO:0000256" key="2">
    <source>
        <dbReference type="ARBA" id="ARBA00022448"/>
    </source>
</evidence>
<dbReference type="Proteomes" id="UP001302806">
    <property type="component" value="Chromosome"/>
</dbReference>
<evidence type="ECO:0000256" key="8">
    <source>
        <dbReference type="ARBA" id="ARBA00023065"/>
    </source>
</evidence>
<keyword evidence="13" id="KW-1133">Transmembrane helix</keyword>
<dbReference type="InterPro" id="IPR037066">
    <property type="entry name" value="Plug_dom_sf"/>
</dbReference>
<evidence type="ECO:0000313" key="17">
    <source>
        <dbReference type="Proteomes" id="UP001302806"/>
    </source>
</evidence>
<evidence type="ECO:0000256" key="11">
    <source>
        <dbReference type="ARBA" id="ARBA00023237"/>
    </source>
</evidence>
<keyword evidence="7" id="KW-0408">Iron</keyword>
<comment type="similarity">
    <text evidence="12">Belongs to the TonB-dependent receptor family.</text>
</comment>
<keyword evidence="10 12" id="KW-0472">Membrane</keyword>
<keyword evidence="8" id="KW-0406">Ion transport</keyword>
<evidence type="ECO:0000259" key="14">
    <source>
        <dbReference type="Pfam" id="PF00593"/>
    </source>
</evidence>
<protein>
    <submittedName>
        <fullName evidence="16">TonB-dependent receptor</fullName>
    </submittedName>
</protein>
<feature type="domain" description="TonB-dependent receptor plug" evidence="15">
    <location>
        <begin position="126"/>
        <end position="241"/>
    </location>
</feature>
<evidence type="ECO:0000256" key="1">
    <source>
        <dbReference type="ARBA" id="ARBA00004571"/>
    </source>
</evidence>
<dbReference type="SUPFAM" id="SSF49464">
    <property type="entry name" value="Carboxypeptidase regulatory domain-like"/>
    <property type="match status" value="1"/>
</dbReference>
<evidence type="ECO:0000256" key="5">
    <source>
        <dbReference type="ARBA" id="ARBA00022692"/>
    </source>
</evidence>
<keyword evidence="4" id="KW-0410">Iron transport</keyword>
<proteinExistence type="inferred from homology"/>
<evidence type="ECO:0000256" key="10">
    <source>
        <dbReference type="ARBA" id="ARBA00023136"/>
    </source>
</evidence>
<dbReference type="InterPro" id="IPR012910">
    <property type="entry name" value="Plug_dom"/>
</dbReference>
<name>A0ABY9XXY8_9FLAO</name>
<dbReference type="Pfam" id="PF13715">
    <property type="entry name" value="CarbopepD_reg_2"/>
    <property type="match status" value="1"/>
</dbReference>
<reference evidence="16 17" key="1">
    <citation type="submission" date="2023-09" db="EMBL/GenBank/DDBJ databases">
        <title>Thalassobella suaedae gen. nov., sp. nov., a marine bacterium of the family Flavobacteriaceae isolated from a halophyte Suaeda japonica.</title>
        <authorList>
            <person name="Lee S.Y."/>
            <person name="Hwang C.Y."/>
        </authorList>
    </citation>
    <scope>NUCLEOTIDE SEQUENCE [LARGE SCALE GENOMIC DNA]</scope>
    <source>
        <strain evidence="16 17">HL-DH14</strain>
    </source>
</reference>
<evidence type="ECO:0000256" key="13">
    <source>
        <dbReference type="SAM" id="Phobius"/>
    </source>
</evidence>
<dbReference type="EMBL" id="CP134537">
    <property type="protein sequence ID" value="WNH10687.1"/>
    <property type="molecule type" value="Genomic_DNA"/>
</dbReference>
<evidence type="ECO:0000256" key="9">
    <source>
        <dbReference type="ARBA" id="ARBA00023077"/>
    </source>
</evidence>
<keyword evidence="9 12" id="KW-0798">TonB box</keyword>
<evidence type="ECO:0000256" key="3">
    <source>
        <dbReference type="ARBA" id="ARBA00022452"/>
    </source>
</evidence>
<dbReference type="InterPro" id="IPR036942">
    <property type="entry name" value="Beta-barrel_TonB_sf"/>
</dbReference>
<keyword evidence="6" id="KW-0732">Signal</keyword>
<organism evidence="16 17">
    <name type="scientific">Thalassobellus suaedae</name>
    <dbReference type="NCBI Taxonomy" id="3074124"/>
    <lineage>
        <taxon>Bacteria</taxon>
        <taxon>Pseudomonadati</taxon>
        <taxon>Bacteroidota</taxon>
        <taxon>Flavobacteriia</taxon>
        <taxon>Flavobacteriales</taxon>
        <taxon>Flavobacteriaceae</taxon>
        <taxon>Thalassobellus</taxon>
    </lineage>
</organism>
<dbReference type="Gene3D" id="2.60.40.1120">
    <property type="entry name" value="Carboxypeptidase-like, regulatory domain"/>
    <property type="match status" value="1"/>
</dbReference>
<evidence type="ECO:0000259" key="15">
    <source>
        <dbReference type="Pfam" id="PF07715"/>
    </source>
</evidence>
<dbReference type="Pfam" id="PF07715">
    <property type="entry name" value="Plug"/>
    <property type="match status" value="1"/>
</dbReference>
<evidence type="ECO:0000256" key="7">
    <source>
        <dbReference type="ARBA" id="ARBA00023004"/>
    </source>
</evidence>
<dbReference type="Pfam" id="PF00593">
    <property type="entry name" value="TonB_dep_Rec_b-barrel"/>
    <property type="match status" value="1"/>
</dbReference>
<sequence length="944" mass="106158">MNHIENLDPKKAFLFYVLFIIFYIPCFAQNSLSGKVTDAHNAPLINAHITLIPSNTLISTDAKGSFEFIDIDKGSYEIIITHFGSKTYHKVVEIGDSNLSLSIIMKEDLINLENVIITGSNYSRKQMESGISITTFSSNKLQQQFYNGTADLLQSIPGIIADPSAGEVFTKISSRGISASAQDDLGWYYVSLQEDGLPVSLIQHSYYAPDIFHRYDLMTEKLEALHGGIASISATNAPGGIFNFISRGVSNSFRGEFQLNGVLQGDNNELFKLDGVIGGPLGNNWFFNFGGHYRKDEGARNTNFTFSKGGQVKFNVIKETKNGTIKLYGKILDDYTNRYTGVTAINWNNPQAAFEQDFNTTALLMPSFQGEIPDGRSLDKEKTNNFNPSKGLHAQDFALGVDFNQNLKNDWIFRYNGKFSRKTADWQTSISNALVSLNDPLAYFISGADFPIGQIVFRDTKSDSELARINNSGILAGESFEYLHEGRLPNDAIMGTSAWFKKNIAIEWIDELWISKKWKNHDFNFVSALGISNSSLFTQGSFAYVTYEPNPRMLSVTLENPNENIIALSDSNGLSNYGGLFFINGEANVRQHAIFFNDRYKIKENLTLDFGLRYENIKHKGSKDRFEPFKSDGGLDNDTNTVYDNGILMSTEIKDNFNYNYEYLSYSFGLNYLLFNDFAIFTSYSLGNKAPELDYYFNNFSNVSINKKGVIQRITQFELGIKWNSKYFSSTITSFISKLSKIGVINFEFDTDDSSLFYTPVQFNSSRSIGLEWESAYNPISNLTFRFNGTIQNAKSLKWTVYNASGTVDTSDDEIVDFSNNKIPFTPKLATNLSVEYKKDRISSFVKWQSIGEREANISNAFQLPNYSLFHLGLKYNISQHLSADLVVSNLFNSAGLNNFFGTNTFGANADDVTPDFVKSNPDASFIVVPVLPRRTVLKLKYKF</sequence>
<dbReference type="PANTHER" id="PTHR32552">
    <property type="entry name" value="FERRICHROME IRON RECEPTOR-RELATED"/>
    <property type="match status" value="1"/>
</dbReference>
<keyword evidence="11" id="KW-0998">Cell outer membrane</keyword>
<comment type="subcellular location">
    <subcellularLocation>
        <location evidence="1">Cell outer membrane</location>
        <topology evidence="1">Multi-pass membrane protein</topology>
    </subcellularLocation>
</comment>
<dbReference type="Gene3D" id="2.170.130.10">
    <property type="entry name" value="TonB-dependent receptor, plug domain"/>
    <property type="match status" value="1"/>
</dbReference>
<keyword evidence="16" id="KW-0675">Receptor</keyword>
<feature type="domain" description="TonB-dependent receptor-like beta-barrel" evidence="14">
    <location>
        <begin position="336"/>
        <end position="891"/>
    </location>
</feature>
<dbReference type="Gene3D" id="2.40.170.20">
    <property type="entry name" value="TonB-dependent receptor, beta-barrel domain"/>
    <property type="match status" value="1"/>
</dbReference>
<dbReference type="InterPro" id="IPR039426">
    <property type="entry name" value="TonB-dep_rcpt-like"/>
</dbReference>
<dbReference type="InterPro" id="IPR000531">
    <property type="entry name" value="Beta-barrel_TonB"/>
</dbReference>
<feature type="transmembrane region" description="Helical" evidence="13">
    <location>
        <begin position="12"/>
        <end position="32"/>
    </location>
</feature>
<dbReference type="PANTHER" id="PTHR32552:SF89">
    <property type="entry name" value="CATECHOLATE SIDEROPHORE RECEPTOR FIU"/>
    <property type="match status" value="1"/>
</dbReference>
<dbReference type="InterPro" id="IPR008969">
    <property type="entry name" value="CarboxyPept-like_regulatory"/>
</dbReference>
<gene>
    <name evidence="16" type="ORF">RHP51_08610</name>
</gene>
<evidence type="ECO:0000256" key="6">
    <source>
        <dbReference type="ARBA" id="ARBA00022729"/>
    </source>
</evidence>